<dbReference type="Proteomes" id="UP001254165">
    <property type="component" value="Unassembled WGS sequence"/>
</dbReference>
<gene>
    <name evidence="2" type="ORF">QYE77_10305</name>
</gene>
<feature type="region of interest" description="Disordered" evidence="1">
    <location>
        <begin position="497"/>
        <end position="525"/>
    </location>
</feature>
<name>A0ABU3NP88_9CHLR</name>
<keyword evidence="3" id="KW-1185">Reference proteome</keyword>
<dbReference type="PANTHER" id="PTHR35902">
    <property type="entry name" value="S-LAYER DOMAIN-LIKE PROTEIN-RELATED"/>
    <property type="match status" value="1"/>
</dbReference>
<comment type="caution">
    <text evidence="2">The sequence shown here is derived from an EMBL/GenBank/DDBJ whole genome shotgun (WGS) entry which is preliminary data.</text>
</comment>
<dbReference type="EMBL" id="JAUHMF010000002">
    <property type="protein sequence ID" value="MDT8898663.1"/>
    <property type="molecule type" value="Genomic_DNA"/>
</dbReference>
<reference evidence="2 3" key="1">
    <citation type="submission" date="2023-07" db="EMBL/GenBank/DDBJ databases">
        <title>Novel species of Thermanaerothrix with wide hydrolytic capabilities.</title>
        <authorList>
            <person name="Zayulina K.S."/>
            <person name="Podosokorskaya O.A."/>
            <person name="Elcheninov A.G."/>
        </authorList>
    </citation>
    <scope>NUCLEOTIDE SEQUENCE [LARGE SCALE GENOMIC DNA]</scope>
    <source>
        <strain evidence="2 3">4228-RoL</strain>
    </source>
</reference>
<proteinExistence type="predicted"/>
<evidence type="ECO:0000313" key="3">
    <source>
        <dbReference type="Proteomes" id="UP001254165"/>
    </source>
</evidence>
<dbReference type="RefSeq" id="WP_315625327.1">
    <property type="nucleotide sequence ID" value="NZ_JAUHMF010000002.1"/>
</dbReference>
<feature type="compositionally biased region" description="Pro residues" evidence="1">
    <location>
        <begin position="500"/>
        <end position="519"/>
    </location>
</feature>
<dbReference type="PANTHER" id="PTHR35902:SF3">
    <property type="entry name" value="NPCBM-ASSOCIATED, NEW3 DOMAIN OF ALPHA-GALACTOSIDASE"/>
    <property type="match status" value="1"/>
</dbReference>
<evidence type="ECO:0008006" key="4">
    <source>
        <dbReference type="Google" id="ProtNLM"/>
    </source>
</evidence>
<accession>A0ABU3NP88</accession>
<protein>
    <recommendedName>
        <fullName evidence="4">CARDB domain-containing protein</fullName>
    </recommendedName>
</protein>
<sequence length="525" mass="54888">MITQGLNAWPVTTDPLTFTLAASESRNVIVAVAVPATAPNGATEVTTVQLLEATTNTGLGSVALTTRAFVPPTATLPPSGRPLVVMESYGIEEGGPIAPGQEFGLRLRMANVGRSAARDIIFTFSGEGFLPLNTGGVRTLSGLAPEERLDVVQRFLASPTLSGSLATITVNVTYNDPAGTAYTTTLTVTIDLKPPAYASGPARPTATPTAISRPQLVVMGYRSDVDQLQPGSIFTLDLEIENLGSSNARNVVMILGGGTLSGDNSGTPAPGGVSASGSDLSTFAPLGSSNIIYLGDVPLGQALKTSTQLIVNVNANPGAYPFKISFVYDDEKGNRQVNDQVITLLVYSLPQVEVGFYRDPGFFQAGMPAVLPLQVTNLGRKSAVLGNMKVSAENAELSNNVSLVGALEPGGYFTLDVNFTPYQAGPQDITVTITYTDDFNQPRSIIQTLTVDVMEAPVMETPMFPGEGGLPAEPTAPETFWDVLWRFIKGLLGLGSGRPQPTPITPEMPPGEVPVPVPVGPGGKG</sequence>
<evidence type="ECO:0000256" key="1">
    <source>
        <dbReference type="SAM" id="MobiDB-lite"/>
    </source>
</evidence>
<evidence type="ECO:0000313" key="2">
    <source>
        <dbReference type="EMBL" id="MDT8898663.1"/>
    </source>
</evidence>
<organism evidence="2 3">
    <name type="scientific">Thermanaerothrix solaris</name>
    <dbReference type="NCBI Taxonomy" id="3058434"/>
    <lineage>
        <taxon>Bacteria</taxon>
        <taxon>Bacillati</taxon>
        <taxon>Chloroflexota</taxon>
        <taxon>Anaerolineae</taxon>
        <taxon>Anaerolineales</taxon>
        <taxon>Anaerolineaceae</taxon>
        <taxon>Thermanaerothrix</taxon>
    </lineage>
</organism>